<feature type="compositionally biased region" description="Basic and acidic residues" evidence="1">
    <location>
        <begin position="16"/>
        <end position="26"/>
    </location>
</feature>
<dbReference type="AlphaFoldDB" id="A0A4Y2NQ28"/>
<protein>
    <submittedName>
        <fullName evidence="2">Uncharacterized protein</fullName>
    </submittedName>
</protein>
<evidence type="ECO:0000313" key="4">
    <source>
        <dbReference type="Proteomes" id="UP000499080"/>
    </source>
</evidence>
<dbReference type="EMBL" id="BGPR01129265">
    <property type="protein sequence ID" value="GBN41680.1"/>
    <property type="molecule type" value="Genomic_DNA"/>
</dbReference>
<evidence type="ECO:0000313" key="2">
    <source>
        <dbReference type="EMBL" id="GBN41635.1"/>
    </source>
</evidence>
<feature type="compositionally biased region" description="Polar residues" evidence="1">
    <location>
        <begin position="1"/>
        <end position="15"/>
    </location>
</feature>
<comment type="caution">
    <text evidence="2">The sequence shown here is derived from an EMBL/GenBank/DDBJ whole genome shotgun (WGS) entry which is preliminary data.</text>
</comment>
<feature type="region of interest" description="Disordered" evidence="1">
    <location>
        <begin position="1"/>
        <end position="36"/>
    </location>
</feature>
<evidence type="ECO:0000313" key="3">
    <source>
        <dbReference type="EMBL" id="GBN41680.1"/>
    </source>
</evidence>
<organism evidence="2 4">
    <name type="scientific">Araneus ventricosus</name>
    <name type="common">Orbweaver spider</name>
    <name type="synonym">Epeira ventricosa</name>
    <dbReference type="NCBI Taxonomy" id="182803"/>
    <lineage>
        <taxon>Eukaryota</taxon>
        <taxon>Metazoa</taxon>
        <taxon>Ecdysozoa</taxon>
        <taxon>Arthropoda</taxon>
        <taxon>Chelicerata</taxon>
        <taxon>Arachnida</taxon>
        <taxon>Araneae</taxon>
        <taxon>Araneomorphae</taxon>
        <taxon>Entelegynae</taxon>
        <taxon>Araneoidea</taxon>
        <taxon>Araneidae</taxon>
        <taxon>Araneus</taxon>
    </lineage>
</organism>
<accession>A0A4Y2NQ28</accession>
<reference evidence="2 4" key="1">
    <citation type="journal article" date="2019" name="Sci. Rep.">
        <title>Orb-weaving spider Araneus ventricosus genome elucidates the spidroin gene catalogue.</title>
        <authorList>
            <person name="Kono N."/>
            <person name="Nakamura H."/>
            <person name="Ohtoshi R."/>
            <person name="Moran D.A.P."/>
            <person name="Shinohara A."/>
            <person name="Yoshida Y."/>
            <person name="Fujiwara M."/>
            <person name="Mori M."/>
            <person name="Tomita M."/>
            <person name="Arakawa K."/>
        </authorList>
    </citation>
    <scope>NUCLEOTIDE SEQUENCE [LARGE SCALE GENOMIC DNA]</scope>
</reference>
<evidence type="ECO:0000256" key="1">
    <source>
        <dbReference type="SAM" id="MobiDB-lite"/>
    </source>
</evidence>
<name>A0A4Y2NQ28_ARAVE</name>
<feature type="non-terminal residue" evidence="2">
    <location>
        <position position="36"/>
    </location>
</feature>
<sequence>MDKSSSDPGLNNSTTLDDKDIEDTKTSEIIFKNHPL</sequence>
<dbReference type="Proteomes" id="UP000499080">
    <property type="component" value="Unassembled WGS sequence"/>
</dbReference>
<gene>
    <name evidence="3" type="ORF">AVEN_121108_1</name>
    <name evidence="2" type="ORF">AVEN_45195_1</name>
</gene>
<proteinExistence type="predicted"/>
<dbReference type="EMBL" id="BGPR01129252">
    <property type="protein sequence ID" value="GBN41635.1"/>
    <property type="molecule type" value="Genomic_DNA"/>
</dbReference>
<keyword evidence="4" id="KW-1185">Reference proteome</keyword>